<name>D1BY60_XYLCX</name>
<evidence type="ECO:0000256" key="1">
    <source>
        <dbReference type="SAM" id="MobiDB-lite"/>
    </source>
</evidence>
<keyword evidence="4" id="KW-1185">Reference proteome</keyword>
<dbReference type="EMBL" id="CP001821">
    <property type="protein sequence ID" value="ACZ29903.1"/>
    <property type="molecule type" value="Genomic_DNA"/>
</dbReference>
<accession>D1BY60</accession>
<feature type="transmembrane region" description="Helical" evidence="2">
    <location>
        <begin position="60"/>
        <end position="84"/>
    </location>
</feature>
<keyword evidence="2" id="KW-1133">Transmembrane helix</keyword>
<dbReference type="STRING" id="446471.Xcel_0871"/>
<protein>
    <recommendedName>
        <fullName evidence="5">Alternate-type signal peptide domain-containing protein</fullName>
    </recommendedName>
</protein>
<keyword evidence="2" id="KW-0812">Transmembrane</keyword>
<feature type="compositionally biased region" description="Low complexity" evidence="1">
    <location>
        <begin position="23"/>
        <end position="35"/>
    </location>
</feature>
<evidence type="ECO:0000313" key="4">
    <source>
        <dbReference type="Proteomes" id="UP000002255"/>
    </source>
</evidence>
<evidence type="ECO:0008006" key="5">
    <source>
        <dbReference type="Google" id="ProtNLM"/>
    </source>
</evidence>
<dbReference type="AlphaFoldDB" id="D1BY60"/>
<dbReference type="HOGENOM" id="CLU_1175066_0_0_11"/>
<organism evidence="3 4">
    <name type="scientific">Xylanimonas cellulosilytica (strain DSM 15894 / JCM 12276 / CECT 5975 / KCTC 9989 / LMG 20990 / NBRC 107835 / XIL07)</name>
    <dbReference type="NCBI Taxonomy" id="446471"/>
    <lineage>
        <taxon>Bacteria</taxon>
        <taxon>Bacillati</taxon>
        <taxon>Actinomycetota</taxon>
        <taxon>Actinomycetes</taxon>
        <taxon>Micrococcales</taxon>
        <taxon>Promicromonosporaceae</taxon>
        <taxon>Xylanimonas</taxon>
    </lineage>
</organism>
<dbReference type="Proteomes" id="UP000002255">
    <property type="component" value="Chromosome"/>
</dbReference>
<dbReference type="InterPro" id="IPR024006">
    <property type="entry name" value="Alt_signal_exp_actinobact"/>
</dbReference>
<gene>
    <name evidence="3" type="ordered locus">Xcel_0871</name>
</gene>
<dbReference type="KEGG" id="xce:Xcel_0871"/>
<dbReference type="eggNOG" id="ENOG5031YTU">
    <property type="taxonomic scope" value="Bacteria"/>
</dbReference>
<sequence length="236" mass="24182">MFSGVASRHFRWLSAPPFSARTVTGTTLTSTTSTGRGQAPYAIPERHTSMSTTHTKDRTVLKGAVAAGAATAILLGGFGTFALWQASTAAGTSGTLASGDLALGTPATGEWRLVESDGVYGEDGAVVEDISAFVASPGDVLEYSTAVPVTVKGSDLKAKLTVSGGETFIAPAATEYVTVTINGQDALDVLPHDGEQPLEVAVRVEFSSSTPAGVAQDLDTLVSLDDVTFTLEQVAA</sequence>
<feature type="region of interest" description="Disordered" evidence="1">
    <location>
        <begin position="23"/>
        <end position="54"/>
    </location>
</feature>
<proteinExistence type="predicted"/>
<reference evidence="3 4" key="2">
    <citation type="journal article" date="2010" name="Stand. Genomic Sci.">
        <title>Complete genome sequence of Xylanimonas cellulosilytica type strain (XIL07).</title>
        <authorList>
            <person name="Foster B."/>
            <person name="Pukall R."/>
            <person name="Abt B."/>
            <person name="Nolan M."/>
            <person name="Glavina Del Rio T."/>
            <person name="Chen F."/>
            <person name="Lucas S."/>
            <person name="Tice H."/>
            <person name="Pitluck S."/>
            <person name="Cheng J.-F."/>
            <person name="Chertkov O."/>
            <person name="Brettin T."/>
            <person name="Han C."/>
            <person name="Detter J.C."/>
            <person name="Bruce D."/>
            <person name="Goodwin L."/>
            <person name="Ivanova N."/>
            <person name="Mavromatis K."/>
            <person name="Pati A."/>
            <person name="Mikhailova N."/>
            <person name="Chen A."/>
            <person name="Palaniappan K."/>
            <person name="Land M."/>
            <person name="Hauser L."/>
            <person name="Chang Y.-J."/>
            <person name="Jeffries C.D."/>
            <person name="Chain P."/>
            <person name="Rohde M."/>
            <person name="Goeker M."/>
            <person name="Bristow J."/>
            <person name="Eisen J.A."/>
            <person name="Markowitz V."/>
            <person name="Hugenholtz P."/>
            <person name="Kyrpides N.C."/>
            <person name="Klenk H.-P."/>
            <person name="Lapidus A."/>
        </authorList>
    </citation>
    <scope>NUCLEOTIDE SEQUENCE [LARGE SCALE GENOMIC DNA]</scope>
    <source>
        <strain evidence="4">DSM 15894 / CECT 5975 / LMG 20990 / XIL07</strain>
    </source>
</reference>
<reference evidence="4" key="1">
    <citation type="submission" date="2009-11" db="EMBL/GenBank/DDBJ databases">
        <title>The complete chromosome of Xylanimonas cellulosilytica DSM 15894.</title>
        <authorList>
            <consortium name="US DOE Joint Genome Institute (JGI-PGF)"/>
            <person name="Lucas S."/>
            <person name="Copeland A."/>
            <person name="Lapidus A."/>
            <person name="Glavina del Rio T."/>
            <person name="Dalin E."/>
            <person name="Tice H."/>
            <person name="Bruce D."/>
            <person name="Goodwin L."/>
            <person name="Pitluck S."/>
            <person name="Kyrpides N."/>
            <person name="Mavromatis K."/>
            <person name="Ivanova N."/>
            <person name="Mikhailova N."/>
            <person name="Foster B."/>
            <person name="Clum A."/>
            <person name="Brettin T."/>
            <person name="Detter J.C."/>
            <person name="Han C."/>
            <person name="Larimer F."/>
            <person name="Land M."/>
            <person name="Hauser L."/>
            <person name="Markowitz V."/>
            <person name="Cheng J.F."/>
            <person name="Hugenholtz P."/>
            <person name="Woyke T."/>
            <person name="Wu D."/>
            <person name="Gehrich-Schroeter G."/>
            <person name="Schneider S."/>
            <person name="Pukall S.R."/>
            <person name="Klenk H.P."/>
            <person name="Eisen J.A."/>
        </authorList>
    </citation>
    <scope>NUCLEOTIDE SEQUENCE [LARGE SCALE GENOMIC DNA]</scope>
    <source>
        <strain evidence="4">DSM 15894 / CECT 5975 / LMG 20990 / XIL07</strain>
    </source>
</reference>
<dbReference type="NCBIfam" id="TIGR04089">
    <property type="entry name" value="exp_by_SipW_III"/>
    <property type="match status" value="1"/>
</dbReference>
<evidence type="ECO:0000256" key="2">
    <source>
        <dbReference type="SAM" id="Phobius"/>
    </source>
</evidence>
<keyword evidence="2" id="KW-0472">Membrane</keyword>
<evidence type="ECO:0000313" key="3">
    <source>
        <dbReference type="EMBL" id="ACZ29903.1"/>
    </source>
</evidence>
<feature type="compositionally biased region" description="Basic and acidic residues" evidence="1">
    <location>
        <begin position="44"/>
        <end position="54"/>
    </location>
</feature>